<dbReference type="Proteomes" id="UP000800082">
    <property type="component" value="Unassembled WGS sequence"/>
</dbReference>
<dbReference type="SUPFAM" id="SSF51905">
    <property type="entry name" value="FAD/NAD(P)-binding domain"/>
    <property type="match status" value="1"/>
</dbReference>
<dbReference type="OrthoDB" id="498204at2759"/>
<name>A0A6A5S0U6_9PLEO</name>
<organism evidence="3 4">
    <name type="scientific">Didymella exigua CBS 183.55</name>
    <dbReference type="NCBI Taxonomy" id="1150837"/>
    <lineage>
        <taxon>Eukaryota</taxon>
        <taxon>Fungi</taxon>
        <taxon>Dikarya</taxon>
        <taxon>Ascomycota</taxon>
        <taxon>Pezizomycotina</taxon>
        <taxon>Dothideomycetes</taxon>
        <taxon>Pleosporomycetidae</taxon>
        <taxon>Pleosporales</taxon>
        <taxon>Pleosporineae</taxon>
        <taxon>Didymellaceae</taxon>
        <taxon>Didymella</taxon>
    </lineage>
</organism>
<dbReference type="PANTHER" id="PTHR13847">
    <property type="entry name" value="SARCOSINE DEHYDROGENASE-RELATED"/>
    <property type="match status" value="1"/>
</dbReference>
<protein>
    <submittedName>
        <fullName evidence="3">FAD dependent oxidoreductase</fullName>
    </submittedName>
</protein>
<feature type="compositionally biased region" description="Basic and acidic residues" evidence="1">
    <location>
        <begin position="161"/>
        <end position="171"/>
    </location>
</feature>
<dbReference type="InterPro" id="IPR006076">
    <property type="entry name" value="FAD-dep_OxRdtase"/>
</dbReference>
<dbReference type="Gene3D" id="3.50.50.60">
    <property type="entry name" value="FAD/NAD(P)-binding domain"/>
    <property type="match status" value="1"/>
</dbReference>
<sequence>MASPASATRTSTRATCTTSAPTPSPSPTHSPTPGPPEAHTVIIGSGIIGLSAAYFLCESGNTDPQTIWLVDSSPELLHCSSGLAAGFCAKDWFAPSVAALGALSFALHKELADAHHGRQTWGYALSTAISLSQDSESALAGSGEDWPANGTSHAQPAGRSRPSEADDGPRWLRRTEDGMMEGISRGGSTAQIDPRRFCAWLKQSVEKRGVRVLYPAVAAEVLRDTQGALSGVRVVRNRNQRTQDLPCTRLLITAGAWSPRVFATLFPAAKTRIPICALAGHSLLVRNPFFDPQEREKEKDVCHAVFATDTLGFAPELFARVGGELYLAGLNSTNIPLPDVATDAVASEKAIAQLKTCARAMLADSGAGREMEVLREGLCFRPVTPSGRPLVTRVPDERLGGVRTRGGGEGGVFIAAGHGAWGISQGPGTGLVLAELMEGRPTSANIDALRLPS</sequence>
<dbReference type="Gene3D" id="3.30.9.10">
    <property type="entry name" value="D-Amino Acid Oxidase, subunit A, domain 2"/>
    <property type="match status" value="1"/>
</dbReference>
<proteinExistence type="predicted"/>
<accession>A0A6A5S0U6</accession>
<feature type="region of interest" description="Disordered" evidence="1">
    <location>
        <begin position="138"/>
        <end position="171"/>
    </location>
</feature>
<feature type="region of interest" description="Disordered" evidence="1">
    <location>
        <begin position="1"/>
        <end position="38"/>
    </location>
</feature>
<dbReference type="InterPro" id="IPR036188">
    <property type="entry name" value="FAD/NAD-bd_sf"/>
</dbReference>
<dbReference type="AlphaFoldDB" id="A0A6A5S0U6"/>
<dbReference type="EMBL" id="ML978958">
    <property type="protein sequence ID" value="KAF1933094.1"/>
    <property type="molecule type" value="Genomic_DNA"/>
</dbReference>
<evidence type="ECO:0000256" key="1">
    <source>
        <dbReference type="SAM" id="MobiDB-lite"/>
    </source>
</evidence>
<dbReference type="GO" id="GO:0005770">
    <property type="term" value="C:late endosome"/>
    <property type="evidence" value="ECO:0007669"/>
    <property type="project" value="TreeGrafter"/>
</dbReference>
<dbReference type="PANTHER" id="PTHR13847:SF185">
    <property type="entry name" value="FAD DEPENDENT OXIDOREDUCTASE SUPERFAMILY (AFU_ORTHOLOGUE AFUA_3G02360)"/>
    <property type="match status" value="1"/>
</dbReference>
<feature type="compositionally biased region" description="Pro residues" evidence="1">
    <location>
        <begin position="22"/>
        <end position="36"/>
    </location>
</feature>
<reference evidence="3" key="1">
    <citation type="journal article" date="2020" name="Stud. Mycol.">
        <title>101 Dothideomycetes genomes: a test case for predicting lifestyles and emergence of pathogens.</title>
        <authorList>
            <person name="Haridas S."/>
            <person name="Albert R."/>
            <person name="Binder M."/>
            <person name="Bloem J."/>
            <person name="Labutti K."/>
            <person name="Salamov A."/>
            <person name="Andreopoulos B."/>
            <person name="Baker S."/>
            <person name="Barry K."/>
            <person name="Bills G."/>
            <person name="Bluhm B."/>
            <person name="Cannon C."/>
            <person name="Castanera R."/>
            <person name="Culley D."/>
            <person name="Daum C."/>
            <person name="Ezra D."/>
            <person name="Gonzalez J."/>
            <person name="Henrissat B."/>
            <person name="Kuo A."/>
            <person name="Liang C."/>
            <person name="Lipzen A."/>
            <person name="Lutzoni F."/>
            <person name="Magnuson J."/>
            <person name="Mondo S."/>
            <person name="Nolan M."/>
            <person name="Ohm R."/>
            <person name="Pangilinan J."/>
            <person name="Park H.-J."/>
            <person name="Ramirez L."/>
            <person name="Alfaro M."/>
            <person name="Sun H."/>
            <person name="Tritt A."/>
            <person name="Yoshinaga Y."/>
            <person name="Zwiers L.-H."/>
            <person name="Turgeon B."/>
            <person name="Goodwin S."/>
            <person name="Spatafora J."/>
            <person name="Crous P."/>
            <person name="Grigoriev I."/>
        </authorList>
    </citation>
    <scope>NUCLEOTIDE SEQUENCE</scope>
    <source>
        <strain evidence="3">CBS 183.55</strain>
    </source>
</reference>
<dbReference type="GO" id="GO:0005829">
    <property type="term" value="C:cytosol"/>
    <property type="evidence" value="ECO:0007669"/>
    <property type="project" value="GOC"/>
</dbReference>
<keyword evidence="4" id="KW-1185">Reference proteome</keyword>
<evidence type="ECO:0000259" key="2">
    <source>
        <dbReference type="Pfam" id="PF01266"/>
    </source>
</evidence>
<evidence type="ECO:0000313" key="3">
    <source>
        <dbReference type="EMBL" id="KAF1933094.1"/>
    </source>
</evidence>
<gene>
    <name evidence="3" type="ORF">M421DRAFT_53299</name>
</gene>
<dbReference type="GO" id="GO:0042147">
    <property type="term" value="P:retrograde transport, endosome to Golgi"/>
    <property type="evidence" value="ECO:0007669"/>
    <property type="project" value="TreeGrafter"/>
</dbReference>
<dbReference type="RefSeq" id="XP_033453342.1">
    <property type="nucleotide sequence ID" value="XM_033595100.1"/>
</dbReference>
<feature type="domain" description="FAD dependent oxidoreductase" evidence="2">
    <location>
        <begin position="40"/>
        <end position="436"/>
    </location>
</feature>
<feature type="compositionally biased region" description="Low complexity" evidence="1">
    <location>
        <begin position="1"/>
        <end position="21"/>
    </location>
</feature>
<dbReference type="GeneID" id="54352767"/>
<dbReference type="Pfam" id="PF01266">
    <property type="entry name" value="DAO"/>
    <property type="match status" value="1"/>
</dbReference>
<evidence type="ECO:0000313" key="4">
    <source>
        <dbReference type="Proteomes" id="UP000800082"/>
    </source>
</evidence>